<dbReference type="RefSeq" id="WP_160041761.1">
    <property type="nucleotide sequence ID" value="NZ_BORQ01000001.1"/>
</dbReference>
<evidence type="ECO:0000313" key="2">
    <source>
        <dbReference type="Proteomes" id="UP000679779"/>
    </source>
</evidence>
<reference evidence="1" key="1">
    <citation type="submission" date="2021-03" db="EMBL/GenBank/DDBJ databases">
        <title>Antimicrobial resistance genes in bacteria isolated from Japanese honey, and their potential for conferring macrolide and lincosamide resistance in the American foulbrood pathogen Paenibacillus larvae.</title>
        <authorList>
            <person name="Okamoto M."/>
            <person name="Kumagai M."/>
            <person name="Kanamori H."/>
            <person name="Takamatsu D."/>
        </authorList>
    </citation>
    <scope>NUCLEOTIDE SEQUENCE</scope>
    <source>
        <strain evidence="1">J2TS6</strain>
    </source>
</reference>
<dbReference type="Proteomes" id="UP000679779">
    <property type="component" value="Unassembled WGS sequence"/>
</dbReference>
<keyword evidence="2" id="KW-1185">Reference proteome</keyword>
<accession>A0A919XDK9</accession>
<dbReference type="EMBL" id="BORQ01000001">
    <property type="protein sequence ID" value="GIO28927.1"/>
    <property type="molecule type" value="Genomic_DNA"/>
</dbReference>
<gene>
    <name evidence="1" type="ORF">J2TS6_00680</name>
</gene>
<comment type="caution">
    <text evidence="1">The sequence shown here is derived from an EMBL/GenBank/DDBJ whole genome shotgun (WGS) entry which is preliminary data.</text>
</comment>
<organism evidence="1 2">
    <name type="scientific">Paenibacillus albilobatus</name>
    <dbReference type="NCBI Taxonomy" id="2716884"/>
    <lineage>
        <taxon>Bacteria</taxon>
        <taxon>Bacillati</taxon>
        <taxon>Bacillota</taxon>
        <taxon>Bacilli</taxon>
        <taxon>Bacillales</taxon>
        <taxon>Paenibacillaceae</taxon>
        <taxon>Paenibacillus</taxon>
    </lineage>
</organism>
<name>A0A919XDK9_9BACL</name>
<dbReference type="InterPro" id="IPR036390">
    <property type="entry name" value="WH_DNA-bd_sf"/>
</dbReference>
<dbReference type="AlphaFoldDB" id="A0A919XDK9"/>
<evidence type="ECO:0000313" key="1">
    <source>
        <dbReference type="EMBL" id="GIO28927.1"/>
    </source>
</evidence>
<proteinExistence type="predicted"/>
<sequence>MHSGFESPFTRIHLLYHANINAITPEEIQPEINSHGYHLSPQQVKQELDHLTSEGYLTNKGSQYDITLSGKDELRNVQQHLESLYQEVIQIEPPTTEVAGFLGKTE</sequence>
<dbReference type="SUPFAM" id="SSF46785">
    <property type="entry name" value="Winged helix' DNA-binding domain"/>
    <property type="match status" value="1"/>
</dbReference>
<protein>
    <submittedName>
        <fullName evidence="1">Uncharacterized protein</fullName>
    </submittedName>
</protein>